<keyword evidence="1" id="KW-0723">Serine/threonine-protein kinase</keyword>
<dbReference type="Proteomes" id="UP001642484">
    <property type="component" value="Unassembled WGS sequence"/>
</dbReference>
<keyword evidence="5" id="KW-0067">ATP-binding</keyword>
<reference evidence="8 9" key="1">
    <citation type="submission" date="2024-02" db="EMBL/GenBank/DDBJ databases">
        <authorList>
            <person name="Chen Y."/>
            <person name="Shah S."/>
            <person name="Dougan E. K."/>
            <person name="Thang M."/>
            <person name="Chan C."/>
        </authorList>
    </citation>
    <scope>NUCLEOTIDE SEQUENCE [LARGE SCALE GENOMIC DNA]</scope>
</reference>
<dbReference type="PROSITE" id="PS50011">
    <property type="entry name" value="PROTEIN_KINASE_DOM"/>
    <property type="match status" value="1"/>
</dbReference>
<accession>A0ABP0N8P3</accession>
<protein>
    <recommendedName>
        <fullName evidence="7">Protein kinase domain-containing protein</fullName>
    </recommendedName>
</protein>
<dbReference type="Pfam" id="PF00069">
    <property type="entry name" value="Pkinase"/>
    <property type="match status" value="1"/>
</dbReference>
<evidence type="ECO:0000256" key="6">
    <source>
        <dbReference type="SAM" id="MobiDB-lite"/>
    </source>
</evidence>
<evidence type="ECO:0000259" key="7">
    <source>
        <dbReference type="PROSITE" id="PS50011"/>
    </source>
</evidence>
<organism evidence="8 9">
    <name type="scientific">Durusdinium trenchii</name>
    <dbReference type="NCBI Taxonomy" id="1381693"/>
    <lineage>
        <taxon>Eukaryota</taxon>
        <taxon>Sar</taxon>
        <taxon>Alveolata</taxon>
        <taxon>Dinophyceae</taxon>
        <taxon>Suessiales</taxon>
        <taxon>Symbiodiniaceae</taxon>
        <taxon>Durusdinium</taxon>
    </lineage>
</organism>
<dbReference type="PANTHER" id="PTHR24349">
    <property type="entry name" value="SERINE/THREONINE-PROTEIN KINASE"/>
    <property type="match status" value="1"/>
</dbReference>
<evidence type="ECO:0000256" key="4">
    <source>
        <dbReference type="ARBA" id="ARBA00022777"/>
    </source>
</evidence>
<evidence type="ECO:0000256" key="5">
    <source>
        <dbReference type="ARBA" id="ARBA00022840"/>
    </source>
</evidence>
<evidence type="ECO:0000256" key="1">
    <source>
        <dbReference type="ARBA" id="ARBA00022527"/>
    </source>
</evidence>
<evidence type="ECO:0000256" key="3">
    <source>
        <dbReference type="ARBA" id="ARBA00022741"/>
    </source>
</evidence>
<dbReference type="Gene3D" id="1.10.510.10">
    <property type="entry name" value="Transferase(Phosphotransferase) domain 1"/>
    <property type="match status" value="1"/>
</dbReference>
<dbReference type="SUPFAM" id="SSF56112">
    <property type="entry name" value="Protein kinase-like (PK-like)"/>
    <property type="match status" value="1"/>
</dbReference>
<dbReference type="InterPro" id="IPR000719">
    <property type="entry name" value="Prot_kinase_dom"/>
</dbReference>
<evidence type="ECO:0000313" key="9">
    <source>
        <dbReference type="Proteomes" id="UP001642484"/>
    </source>
</evidence>
<gene>
    <name evidence="8" type="ORF">CCMP2556_LOCUS29266</name>
</gene>
<keyword evidence="4" id="KW-0418">Kinase</keyword>
<dbReference type="EMBL" id="CAXAMN010021418">
    <property type="protein sequence ID" value="CAK9059437.1"/>
    <property type="molecule type" value="Genomic_DNA"/>
</dbReference>
<name>A0ABP0N8P3_9DINO</name>
<keyword evidence="2" id="KW-0808">Transferase</keyword>
<evidence type="ECO:0000256" key="2">
    <source>
        <dbReference type="ARBA" id="ARBA00022679"/>
    </source>
</evidence>
<proteinExistence type="predicted"/>
<sequence length="490" mass="54292">MDFMQSSFVRGSTVSEAHVASLLRQVLDACAYCHAQQLGPVMHRDLQPEAVLVEEISREDGARGLKAWVSCFGLQPLFDLHGLGGSLPASCLPPVNSAAPQLAPEALPCSTGPEFLAPEVWSRDYGPKCDVWSCGCLLFLLLTGRPPFPPRKSVSDLVSASESLTTRGGEREWGLPGQLLPFPPAMECQLCGAKHASDWTELLQRLGHSDLKAQRCALKRRLSVSKGMEDDGRESGSEAAKRTDLMGRAGLSTAALPRSLRSEARRRLRELLLEAPGKNSREVLHLEAFELLASAELDGHEASPPWFSSEEIQSSLAAPLMQVLLSHWERDEFSLGKLMMLQLRWVEAGDVAPMAAAGFALKVLRRVGERERTSSAPLRWSEDQLQFLARVSQLARQGLSRLTLPRDQMVPFLVKSLHHFLAAAETNTECQQLCLEILAFLCGKDEDLDCASDIRERYPIDEIWNLMMDADEEFHQDRLKLFADSKGVDR</sequence>
<feature type="domain" description="Protein kinase" evidence="7">
    <location>
        <begin position="1"/>
        <end position="292"/>
    </location>
</feature>
<keyword evidence="3" id="KW-0547">Nucleotide-binding</keyword>
<feature type="compositionally biased region" description="Basic and acidic residues" evidence="6">
    <location>
        <begin position="227"/>
        <end position="245"/>
    </location>
</feature>
<dbReference type="InterPro" id="IPR011009">
    <property type="entry name" value="Kinase-like_dom_sf"/>
</dbReference>
<evidence type="ECO:0000313" key="8">
    <source>
        <dbReference type="EMBL" id="CAK9059437.1"/>
    </source>
</evidence>
<keyword evidence="9" id="KW-1185">Reference proteome</keyword>
<dbReference type="SMART" id="SM00220">
    <property type="entry name" value="S_TKc"/>
    <property type="match status" value="1"/>
</dbReference>
<dbReference type="InterPro" id="IPR050205">
    <property type="entry name" value="CDPK_Ser/Thr_kinases"/>
</dbReference>
<feature type="region of interest" description="Disordered" evidence="6">
    <location>
        <begin position="227"/>
        <end position="248"/>
    </location>
</feature>
<comment type="caution">
    <text evidence="8">The sequence shown here is derived from an EMBL/GenBank/DDBJ whole genome shotgun (WGS) entry which is preliminary data.</text>
</comment>